<feature type="signal peptide" evidence="1">
    <location>
        <begin position="1"/>
        <end position="19"/>
    </location>
</feature>
<dbReference type="InterPro" id="IPR007484">
    <property type="entry name" value="Peptidase_M28"/>
</dbReference>
<accession>W0AI58</accession>
<reference evidence="3 4" key="1">
    <citation type="submission" date="2013-07" db="EMBL/GenBank/DDBJ databases">
        <title>Completed genome of Sphingomonas sanxanigenens NX02.</title>
        <authorList>
            <person name="Ma T."/>
            <person name="Huang H."/>
            <person name="Wu M."/>
            <person name="Li X."/>
            <person name="Li G."/>
        </authorList>
    </citation>
    <scope>NUCLEOTIDE SEQUENCE [LARGE SCALE GENOMIC DNA]</scope>
    <source>
        <strain evidence="3 4">NX02</strain>
    </source>
</reference>
<sequence>MTKLTLFPLALALAAPAFAQDAYQPSQASLKAHVDFLASDAMRGREAGSPEYDIAAQYVATRFAELGLKPAGDDGSYIQKVPLVSAQSTGHGAIAVTRGGQQTALVFGEDYLPGQSLKAPRLSLNAPLVFVGFGVVAPAFKRDDYAGLDVKGKIVVLLSGAPKAIPGEERAHYGNGTTKAIEAEKHGAIGVITLETPTRAKVLPFARAAKTWDDKRMVWRQPDGSGFSAAPNAPGLAYVSLAGAEKLLAGIKGGAAAVMAAAETPQGRVKGAALGSTASVQLETAIKPAESSNVAGMIEGSDPALKSEVVVLSGHLDHVGICPEVKGDTICNGAMDNAVGIASMLEVARGFVQGGEKPRRSVLFLAVTAEEKGLVGADYFARHPTVAKDRLVADVNLDMPIITYAFEDVVAFGADHSSIGATVAKAAAPLGIGVSPDPAPDQAIFTRSDHYRFVQQGVPSVFIVTGSKGPGGEANAAFLKNNYHQPSDQPDLPFDWGAGARFVSLNLAIARELANAPERPRWNKGDFFGTLYNGFGAR</sequence>
<dbReference type="Pfam" id="PF04389">
    <property type="entry name" value="Peptidase_M28"/>
    <property type="match status" value="1"/>
</dbReference>
<dbReference type="SUPFAM" id="SSF53187">
    <property type="entry name" value="Zn-dependent exopeptidases"/>
    <property type="match status" value="1"/>
</dbReference>
<dbReference type="PANTHER" id="PTHR12147">
    <property type="entry name" value="METALLOPEPTIDASE M28 FAMILY MEMBER"/>
    <property type="match status" value="1"/>
</dbReference>
<dbReference type="HOGENOM" id="CLU_019932_2_1_5"/>
<dbReference type="eggNOG" id="COG2234">
    <property type="taxonomic scope" value="Bacteria"/>
</dbReference>
<feature type="domain" description="Peptidase M28" evidence="2">
    <location>
        <begin position="293"/>
        <end position="507"/>
    </location>
</feature>
<name>W0AI58_9SPHN</name>
<dbReference type="PATRIC" id="fig|1123269.5.peg.5104"/>
<dbReference type="SUPFAM" id="SSF52025">
    <property type="entry name" value="PA domain"/>
    <property type="match status" value="1"/>
</dbReference>
<organism evidence="3 4">
    <name type="scientific">Sphingomonas sanxanigenens DSM 19645 = NX02</name>
    <dbReference type="NCBI Taxonomy" id="1123269"/>
    <lineage>
        <taxon>Bacteria</taxon>
        <taxon>Pseudomonadati</taxon>
        <taxon>Pseudomonadota</taxon>
        <taxon>Alphaproteobacteria</taxon>
        <taxon>Sphingomonadales</taxon>
        <taxon>Sphingomonadaceae</taxon>
        <taxon>Sphingomonas</taxon>
    </lineage>
</organism>
<dbReference type="STRING" id="1123269.NX02_26020"/>
<dbReference type="OrthoDB" id="9778250at2"/>
<dbReference type="GO" id="GO:0008235">
    <property type="term" value="F:metalloexopeptidase activity"/>
    <property type="evidence" value="ECO:0007669"/>
    <property type="project" value="InterPro"/>
</dbReference>
<dbReference type="Proteomes" id="UP000018851">
    <property type="component" value="Chromosome"/>
</dbReference>
<dbReference type="InterPro" id="IPR046450">
    <property type="entry name" value="PA_dom_sf"/>
</dbReference>
<dbReference type="Gene3D" id="3.50.30.30">
    <property type="match status" value="1"/>
</dbReference>
<dbReference type="GO" id="GO:0006508">
    <property type="term" value="P:proteolysis"/>
    <property type="evidence" value="ECO:0007669"/>
    <property type="project" value="InterPro"/>
</dbReference>
<evidence type="ECO:0000313" key="4">
    <source>
        <dbReference type="Proteomes" id="UP000018851"/>
    </source>
</evidence>
<dbReference type="RefSeq" id="WP_025294908.1">
    <property type="nucleotide sequence ID" value="NZ_CP006644.1"/>
</dbReference>
<dbReference type="CDD" id="cd04820">
    <property type="entry name" value="PA_M28_1_1"/>
    <property type="match status" value="1"/>
</dbReference>
<dbReference type="AlphaFoldDB" id="W0AI58"/>
<feature type="chain" id="PRO_5004785609" description="Peptidase M28 domain-containing protein" evidence="1">
    <location>
        <begin position="20"/>
        <end position="538"/>
    </location>
</feature>
<dbReference type="InterPro" id="IPR045175">
    <property type="entry name" value="M28_fam"/>
</dbReference>
<proteinExistence type="predicted"/>
<evidence type="ECO:0000259" key="2">
    <source>
        <dbReference type="Pfam" id="PF04389"/>
    </source>
</evidence>
<keyword evidence="1" id="KW-0732">Signal</keyword>
<evidence type="ECO:0000256" key="1">
    <source>
        <dbReference type="SAM" id="SignalP"/>
    </source>
</evidence>
<dbReference type="PANTHER" id="PTHR12147:SF26">
    <property type="entry name" value="PEPTIDASE M28 DOMAIN-CONTAINING PROTEIN"/>
    <property type="match status" value="1"/>
</dbReference>
<dbReference type="Gene3D" id="3.40.630.10">
    <property type="entry name" value="Zn peptidases"/>
    <property type="match status" value="2"/>
</dbReference>
<protein>
    <recommendedName>
        <fullName evidence="2">Peptidase M28 domain-containing protein</fullName>
    </recommendedName>
</protein>
<evidence type="ECO:0000313" key="3">
    <source>
        <dbReference type="EMBL" id="AHE56806.1"/>
    </source>
</evidence>
<gene>
    <name evidence="3" type="ORF">NX02_26020</name>
</gene>
<dbReference type="EMBL" id="CP006644">
    <property type="protein sequence ID" value="AHE56806.1"/>
    <property type="molecule type" value="Genomic_DNA"/>
</dbReference>
<dbReference type="KEGG" id="ssan:NX02_26020"/>
<keyword evidence="4" id="KW-1185">Reference proteome</keyword>